<dbReference type="SUPFAM" id="SSF52113">
    <property type="entry name" value="BRCT domain"/>
    <property type="match status" value="1"/>
</dbReference>
<keyword evidence="2" id="KW-0269">Exonuclease</keyword>
<dbReference type="SUPFAM" id="SSF53098">
    <property type="entry name" value="Ribonuclease H-like"/>
    <property type="match status" value="1"/>
</dbReference>
<dbReference type="Pfam" id="PF00533">
    <property type="entry name" value="BRCT"/>
    <property type="match status" value="1"/>
</dbReference>
<dbReference type="PROSITE" id="PS50172">
    <property type="entry name" value="BRCT"/>
    <property type="match status" value="1"/>
</dbReference>
<dbReference type="Gene3D" id="3.40.50.10190">
    <property type="entry name" value="BRCT domain"/>
    <property type="match status" value="1"/>
</dbReference>
<proteinExistence type="predicted"/>
<dbReference type="InterPro" id="IPR001357">
    <property type="entry name" value="BRCT_dom"/>
</dbReference>
<evidence type="ECO:0000259" key="1">
    <source>
        <dbReference type="PROSITE" id="PS50172"/>
    </source>
</evidence>
<dbReference type="SMART" id="SM00292">
    <property type="entry name" value="BRCT"/>
    <property type="match status" value="1"/>
</dbReference>
<keyword evidence="2" id="KW-0540">Nuclease</keyword>
<name>A0ABT8F1R1_9BACT</name>
<dbReference type="RefSeq" id="WP_320002871.1">
    <property type="nucleotide sequence ID" value="NZ_JAUHJS010000001.1"/>
</dbReference>
<dbReference type="PANTHER" id="PTHR30231:SF42">
    <property type="entry name" value="EXONUCLEASE"/>
    <property type="match status" value="1"/>
</dbReference>
<dbReference type="PANTHER" id="PTHR30231">
    <property type="entry name" value="DNA POLYMERASE III SUBUNIT EPSILON"/>
    <property type="match status" value="1"/>
</dbReference>
<sequence>MRSFVSIDFETANQYRQSICSVGITVVEDFQIVDSHEVLIKPTPNYFNSMNVGIHGISENDVLTAPAFDNVWKNHINLIIQDRLVVCHNASFDISALKYALDAYNLLYPTINYLCTYRLSKHLFDNIENYKLSTLSKIFDIPLNHHNAKSDSEACAKLLLKILQQKNYDSVAGLLRDENFELGYLSPHSYSSSKPLPSRIPKLYTKKDNSNNIISDILQGKTFVISGVFENFERDELKELIIQNGGKVLSGISGKLDYLLAGQNMGPAKLEKAQKLGVSLLTESEFMHLINPA</sequence>
<reference evidence="2" key="1">
    <citation type="submission" date="2023-06" db="EMBL/GenBank/DDBJ databases">
        <title>Cytophagales bacterium Strain LB-30, isolated from soil.</title>
        <authorList>
            <person name="Liu B."/>
        </authorList>
    </citation>
    <scope>NUCLEOTIDE SEQUENCE</scope>
    <source>
        <strain evidence="2">LB-30</strain>
    </source>
</reference>
<dbReference type="InterPro" id="IPR013520">
    <property type="entry name" value="Ribonucl_H"/>
</dbReference>
<dbReference type="Proteomes" id="UP001168552">
    <property type="component" value="Unassembled WGS sequence"/>
</dbReference>
<dbReference type="InterPro" id="IPR012337">
    <property type="entry name" value="RNaseH-like_sf"/>
</dbReference>
<dbReference type="SMART" id="SM00479">
    <property type="entry name" value="EXOIII"/>
    <property type="match status" value="1"/>
</dbReference>
<dbReference type="InterPro" id="IPR036420">
    <property type="entry name" value="BRCT_dom_sf"/>
</dbReference>
<gene>
    <name evidence="2" type="ORF">QWY31_02465</name>
</gene>
<organism evidence="2 3">
    <name type="scientific">Shiella aurantiaca</name>
    <dbReference type="NCBI Taxonomy" id="3058365"/>
    <lineage>
        <taxon>Bacteria</taxon>
        <taxon>Pseudomonadati</taxon>
        <taxon>Bacteroidota</taxon>
        <taxon>Cytophagia</taxon>
        <taxon>Cytophagales</taxon>
        <taxon>Shiellaceae</taxon>
        <taxon>Shiella</taxon>
    </lineage>
</organism>
<keyword evidence="3" id="KW-1185">Reference proteome</keyword>
<feature type="domain" description="BRCT" evidence="1">
    <location>
        <begin position="213"/>
        <end position="293"/>
    </location>
</feature>
<evidence type="ECO:0000313" key="3">
    <source>
        <dbReference type="Proteomes" id="UP001168552"/>
    </source>
</evidence>
<dbReference type="GO" id="GO:0004527">
    <property type="term" value="F:exonuclease activity"/>
    <property type="evidence" value="ECO:0007669"/>
    <property type="project" value="UniProtKB-KW"/>
</dbReference>
<dbReference type="Gene3D" id="3.30.420.10">
    <property type="entry name" value="Ribonuclease H-like superfamily/Ribonuclease H"/>
    <property type="match status" value="1"/>
</dbReference>
<accession>A0ABT8F1R1</accession>
<evidence type="ECO:0000313" key="2">
    <source>
        <dbReference type="EMBL" id="MDN4164345.1"/>
    </source>
</evidence>
<comment type="caution">
    <text evidence="2">The sequence shown here is derived from an EMBL/GenBank/DDBJ whole genome shotgun (WGS) entry which is preliminary data.</text>
</comment>
<keyword evidence="2" id="KW-0378">Hydrolase</keyword>
<protein>
    <submittedName>
        <fullName evidence="2">Exonuclease domain-containing protein</fullName>
    </submittedName>
</protein>
<dbReference type="Pfam" id="PF00929">
    <property type="entry name" value="RNase_T"/>
    <property type="match status" value="1"/>
</dbReference>
<dbReference type="InterPro" id="IPR036397">
    <property type="entry name" value="RNaseH_sf"/>
</dbReference>
<dbReference type="EMBL" id="JAUHJS010000001">
    <property type="protein sequence ID" value="MDN4164345.1"/>
    <property type="molecule type" value="Genomic_DNA"/>
</dbReference>
<dbReference type="CDD" id="cd06130">
    <property type="entry name" value="DNA_pol_III_epsilon_like"/>
    <property type="match status" value="1"/>
</dbReference>